<dbReference type="EMBL" id="GBRH01255444">
    <property type="protein sequence ID" value="JAD42451.1"/>
    <property type="molecule type" value="Transcribed_RNA"/>
</dbReference>
<organism evidence="1">
    <name type="scientific">Arundo donax</name>
    <name type="common">Giant reed</name>
    <name type="synonym">Donax arundinaceus</name>
    <dbReference type="NCBI Taxonomy" id="35708"/>
    <lineage>
        <taxon>Eukaryota</taxon>
        <taxon>Viridiplantae</taxon>
        <taxon>Streptophyta</taxon>
        <taxon>Embryophyta</taxon>
        <taxon>Tracheophyta</taxon>
        <taxon>Spermatophyta</taxon>
        <taxon>Magnoliopsida</taxon>
        <taxon>Liliopsida</taxon>
        <taxon>Poales</taxon>
        <taxon>Poaceae</taxon>
        <taxon>PACMAD clade</taxon>
        <taxon>Arundinoideae</taxon>
        <taxon>Arundineae</taxon>
        <taxon>Arundo</taxon>
    </lineage>
</organism>
<reference evidence="1" key="2">
    <citation type="journal article" date="2015" name="Data Brief">
        <title>Shoot transcriptome of the giant reed, Arundo donax.</title>
        <authorList>
            <person name="Barrero R.A."/>
            <person name="Guerrero F.D."/>
            <person name="Moolhuijzen P."/>
            <person name="Goolsby J.A."/>
            <person name="Tidwell J."/>
            <person name="Bellgard S.E."/>
            <person name="Bellgard M.I."/>
        </authorList>
    </citation>
    <scope>NUCLEOTIDE SEQUENCE</scope>
    <source>
        <tissue evidence="1">Shoot tissue taken approximately 20 cm above the soil surface</tissue>
    </source>
</reference>
<name>A0A0A8ZUH5_ARUDO</name>
<dbReference type="AlphaFoldDB" id="A0A0A8ZUH5"/>
<accession>A0A0A8ZUH5</accession>
<protein>
    <submittedName>
        <fullName evidence="1">Uncharacterized protein</fullName>
    </submittedName>
</protein>
<proteinExistence type="predicted"/>
<reference evidence="1" key="1">
    <citation type="submission" date="2014-09" db="EMBL/GenBank/DDBJ databases">
        <authorList>
            <person name="Magalhaes I.L.F."/>
            <person name="Oliveira U."/>
            <person name="Santos F.R."/>
            <person name="Vidigal T.H.D.A."/>
            <person name="Brescovit A.D."/>
            <person name="Santos A.J."/>
        </authorList>
    </citation>
    <scope>NUCLEOTIDE SEQUENCE</scope>
    <source>
        <tissue evidence="1">Shoot tissue taken approximately 20 cm above the soil surface</tissue>
    </source>
</reference>
<evidence type="ECO:0000313" key="1">
    <source>
        <dbReference type="EMBL" id="JAD42451.1"/>
    </source>
</evidence>
<sequence length="20" mass="2268">MVTVFYCLFRCGGDIMLSVI</sequence>